<protein>
    <recommendedName>
        <fullName evidence="4">PPM-type phosphatase domain-containing protein</fullName>
    </recommendedName>
</protein>
<name>A0ABR5IQF4_9ACTN</name>
<organism evidence="2 3">
    <name type="scientific">Streptomyces varsoviensis</name>
    <dbReference type="NCBI Taxonomy" id="67373"/>
    <lineage>
        <taxon>Bacteria</taxon>
        <taxon>Bacillati</taxon>
        <taxon>Actinomycetota</taxon>
        <taxon>Actinomycetes</taxon>
        <taxon>Kitasatosporales</taxon>
        <taxon>Streptomycetaceae</taxon>
        <taxon>Streptomyces</taxon>
    </lineage>
</organism>
<reference evidence="2 3" key="1">
    <citation type="submission" date="2015-07" db="EMBL/GenBank/DDBJ databases">
        <authorList>
            <person name="Ju K.-S."/>
            <person name="Doroghazi J.R."/>
            <person name="Metcalf W.W."/>
        </authorList>
    </citation>
    <scope>NUCLEOTIDE SEQUENCE [LARGE SCALE GENOMIC DNA]</scope>
    <source>
        <strain evidence="2 3">NRRL B-3589</strain>
    </source>
</reference>
<dbReference type="Proteomes" id="UP000037020">
    <property type="component" value="Unassembled WGS sequence"/>
</dbReference>
<comment type="caution">
    <text evidence="2">The sequence shown here is derived from an EMBL/GenBank/DDBJ whole genome shotgun (WGS) entry which is preliminary data.</text>
</comment>
<feature type="region of interest" description="Disordered" evidence="1">
    <location>
        <begin position="43"/>
        <end position="66"/>
    </location>
</feature>
<sequence length="66" mass="7127">MYKRQHLSPADLARTLRADLDAYTGGELRDDAAVLVVRRAETAQRPAGAPRAVGVPRMPAEEAQVA</sequence>
<gene>
    <name evidence="2" type="ORF">ADK38_47930</name>
</gene>
<proteinExistence type="predicted"/>
<dbReference type="EMBL" id="LGUT01004823">
    <property type="protein sequence ID" value="KOG32450.1"/>
    <property type="molecule type" value="Genomic_DNA"/>
</dbReference>
<evidence type="ECO:0000256" key="1">
    <source>
        <dbReference type="SAM" id="MobiDB-lite"/>
    </source>
</evidence>
<evidence type="ECO:0000313" key="2">
    <source>
        <dbReference type="EMBL" id="KOG32450.1"/>
    </source>
</evidence>
<accession>A0ABR5IQF4</accession>
<evidence type="ECO:0008006" key="4">
    <source>
        <dbReference type="Google" id="ProtNLM"/>
    </source>
</evidence>
<dbReference type="InterPro" id="IPR036457">
    <property type="entry name" value="PPM-type-like_dom_sf"/>
</dbReference>
<keyword evidence="3" id="KW-1185">Reference proteome</keyword>
<evidence type="ECO:0000313" key="3">
    <source>
        <dbReference type="Proteomes" id="UP000037020"/>
    </source>
</evidence>
<dbReference type="Gene3D" id="3.60.40.10">
    <property type="entry name" value="PPM-type phosphatase domain"/>
    <property type="match status" value="1"/>
</dbReference>